<organism evidence="2 3">
    <name type="scientific">Wolbachia pipientis</name>
    <dbReference type="NCBI Taxonomy" id="955"/>
    <lineage>
        <taxon>Bacteria</taxon>
        <taxon>Pseudomonadati</taxon>
        <taxon>Pseudomonadota</taxon>
        <taxon>Alphaproteobacteria</taxon>
        <taxon>Rickettsiales</taxon>
        <taxon>Anaplasmataceae</taxon>
        <taxon>Wolbachieae</taxon>
        <taxon>Wolbachia</taxon>
    </lineage>
</organism>
<dbReference type="RefSeq" id="WP_015588949.1">
    <property type="nucleotide sequence ID" value="NZ_AP028948.1"/>
</dbReference>
<sequence>MTIAIHELERIIKQSFPDADIKIHDLAGDDDHYHLKINSKCFLGKTKIEQHKMVYKALEGQSIHALQLETNTLK</sequence>
<dbReference type="InterPro" id="IPR036065">
    <property type="entry name" value="BolA-like_sf"/>
</dbReference>
<comment type="similarity">
    <text evidence="1">Belongs to the BolA/IbaG family.</text>
</comment>
<dbReference type="Gene3D" id="3.30.300.90">
    <property type="entry name" value="BolA-like"/>
    <property type="match status" value="1"/>
</dbReference>
<dbReference type="Proteomes" id="UP000422744">
    <property type="component" value="Chromosome"/>
</dbReference>
<dbReference type="Pfam" id="PF01722">
    <property type="entry name" value="BolA"/>
    <property type="match status" value="1"/>
</dbReference>
<dbReference type="AlphaFoldDB" id="A0A6I6CJZ6"/>
<reference evidence="2 3" key="1">
    <citation type="submission" date="2019-03" db="EMBL/GenBank/DDBJ databases">
        <title>Wolbachia endosymbiont of Haematobia irritans wIrr.</title>
        <authorList>
            <person name="Parry R.H."/>
            <person name="Asgari S."/>
        </authorList>
    </citation>
    <scope>NUCLEOTIDE SEQUENCE [LARGE SCALE GENOMIC DNA]</scope>
    <source>
        <strain evidence="3">wIrr</strain>
    </source>
</reference>
<evidence type="ECO:0000256" key="1">
    <source>
        <dbReference type="RuleBase" id="RU003860"/>
    </source>
</evidence>
<proteinExistence type="inferred from homology"/>
<gene>
    <name evidence="2" type="ORF">E0495_01565</name>
</gene>
<dbReference type="PIRSF" id="PIRSF003113">
    <property type="entry name" value="BolA"/>
    <property type="match status" value="1"/>
</dbReference>
<evidence type="ECO:0000313" key="2">
    <source>
        <dbReference type="EMBL" id="QGT15996.1"/>
    </source>
</evidence>
<dbReference type="SUPFAM" id="SSF82657">
    <property type="entry name" value="BolA-like"/>
    <property type="match status" value="1"/>
</dbReference>
<accession>A0A6I6CJZ6</accession>
<name>A0A6I6CJZ6_WOLPI</name>
<evidence type="ECO:0000313" key="3">
    <source>
        <dbReference type="Proteomes" id="UP000422744"/>
    </source>
</evidence>
<dbReference type="EMBL" id="CP037426">
    <property type="protein sequence ID" value="QGT15996.1"/>
    <property type="molecule type" value="Genomic_DNA"/>
</dbReference>
<protein>
    <submittedName>
        <fullName evidence="2">BolA/IbaG family iron-sulfur metabolism protein</fullName>
    </submittedName>
</protein>
<dbReference type="InterPro" id="IPR002634">
    <property type="entry name" value="BolA"/>
</dbReference>